<keyword evidence="2" id="KW-1185">Reference proteome</keyword>
<dbReference type="SFLD" id="SFLDS00003">
    <property type="entry name" value="Haloacid_Dehalogenase"/>
    <property type="match status" value="1"/>
</dbReference>
<dbReference type="PANTHER" id="PTHR47438">
    <property type="entry name" value="PHOSPHATE METABOLISM PROTEIN 8-RELATED"/>
    <property type="match status" value="1"/>
</dbReference>
<evidence type="ECO:0000313" key="1">
    <source>
        <dbReference type="EMBL" id="ONH67705.1"/>
    </source>
</evidence>
<dbReference type="STRING" id="36022.A0A1V2L7W9"/>
<dbReference type="Gene3D" id="1.10.150.450">
    <property type="match status" value="1"/>
</dbReference>
<comment type="caution">
    <text evidence="1">The sequence shown here is derived from an EMBL/GenBank/DDBJ whole genome shotgun (WGS) entry which is preliminary data.</text>
</comment>
<dbReference type="Gene3D" id="3.40.50.1000">
    <property type="entry name" value="HAD superfamily/HAD-like"/>
    <property type="match status" value="1"/>
</dbReference>
<reference evidence="2" key="1">
    <citation type="journal article" date="2017" name="Genome Announc.">
        <title>Genome sequences of Cyberlindnera fabianii 65, Pichia kudriavzevii 129, and Saccharomyces cerevisiae 131 isolated from fermented masau fruits in Zimbabwe.</title>
        <authorList>
            <person name="van Rijswijck I.M.H."/>
            <person name="Derks M.F.L."/>
            <person name="Abee T."/>
            <person name="de Ridder D."/>
            <person name="Smid E.J."/>
        </authorList>
    </citation>
    <scope>NUCLEOTIDE SEQUENCE [LARGE SCALE GENOMIC DNA]</scope>
    <source>
        <strain evidence="2">65</strain>
    </source>
</reference>
<evidence type="ECO:0000313" key="2">
    <source>
        <dbReference type="Proteomes" id="UP000189513"/>
    </source>
</evidence>
<dbReference type="GO" id="GO:0006206">
    <property type="term" value="P:pyrimidine nucleobase metabolic process"/>
    <property type="evidence" value="ECO:0007669"/>
    <property type="project" value="TreeGrafter"/>
</dbReference>
<dbReference type="SUPFAM" id="SSF56784">
    <property type="entry name" value="HAD-like"/>
    <property type="match status" value="1"/>
</dbReference>
<dbReference type="Proteomes" id="UP000189513">
    <property type="component" value="Unassembled WGS sequence"/>
</dbReference>
<dbReference type="InterPro" id="IPR010237">
    <property type="entry name" value="Pyr-5-nucltdase"/>
</dbReference>
<dbReference type="SFLD" id="SFLDG01129">
    <property type="entry name" value="C1.5:_HAD__Beta-PGM__Phosphata"/>
    <property type="match status" value="1"/>
</dbReference>
<proteinExistence type="predicted"/>
<dbReference type="InterPro" id="IPR023214">
    <property type="entry name" value="HAD_sf"/>
</dbReference>
<dbReference type="VEuPathDB" id="FungiDB:BON22_2436"/>
<name>A0A1V2L7W9_CYBFA</name>
<dbReference type="SFLD" id="SFLDG01132">
    <property type="entry name" value="C1.5.3:_5'-Nucleotidase_Like"/>
    <property type="match status" value="1"/>
</dbReference>
<dbReference type="AlphaFoldDB" id="A0A1V2L7W9"/>
<accession>A0A1V2L7W9</accession>
<sequence length="278" mass="31820">MTLANYVTDRSTPAEYETHIARQLQVNKEHLASLTHPGSAIKLPYGNDPAPQTDGPIFFFDIDNCLYKRSLQIHDLMQQYIHDYFVRRLDLSDEDAMELQLKYYRTYGLAIQGLVKYHKIDGLEYNAKVDDALPLQEILHPDEKLRDMLIKLRGKGHCDRLWLFTNAYKNHGERCVRLLGIGDLFEGLSFCDYGKMDFVCKPQEQAFHRALKEAGGKSFENCYFVDDSAANIATAVKLGFKKAVHFVERDEDLGTTPEGAILIRDILDLPQAVPELFE</sequence>
<dbReference type="GO" id="GO:0009166">
    <property type="term" value="P:nucleotide catabolic process"/>
    <property type="evidence" value="ECO:0007669"/>
    <property type="project" value="TreeGrafter"/>
</dbReference>
<dbReference type="InterPro" id="IPR036412">
    <property type="entry name" value="HAD-like_sf"/>
</dbReference>
<dbReference type="PANTHER" id="PTHR47438:SF1">
    <property type="entry name" value="PHOSPHATE METABOLISM PROTEIN 8-RELATED"/>
    <property type="match status" value="1"/>
</dbReference>
<gene>
    <name evidence="1" type="ORF">BON22_2436</name>
</gene>
<dbReference type="InterPro" id="IPR052791">
    <property type="entry name" value="SSM1_domain"/>
</dbReference>
<dbReference type="NCBIfam" id="TIGR01993">
    <property type="entry name" value="Pyr-5-nucltdase"/>
    <property type="match status" value="1"/>
</dbReference>
<organism evidence="1 2">
    <name type="scientific">Cyberlindnera fabianii</name>
    <name type="common">Yeast</name>
    <name type="synonym">Hansenula fabianii</name>
    <dbReference type="NCBI Taxonomy" id="36022"/>
    <lineage>
        <taxon>Eukaryota</taxon>
        <taxon>Fungi</taxon>
        <taxon>Dikarya</taxon>
        <taxon>Ascomycota</taxon>
        <taxon>Saccharomycotina</taxon>
        <taxon>Saccharomycetes</taxon>
        <taxon>Phaffomycetales</taxon>
        <taxon>Phaffomycetaceae</taxon>
        <taxon>Cyberlindnera</taxon>
    </lineage>
</organism>
<dbReference type="OMA" id="YPHHVNL"/>
<dbReference type="NCBIfam" id="TIGR01509">
    <property type="entry name" value="HAD-SF-IA-v3"/>
    <property type="match status" value="1"/>
</dbReference>
<dbReference type="EMBL" id="MPUK01000004">
    <property type="protein sequence ID" value="ONH67705.1"/>
    <property type="molecule type" value="Genomic_DNA"/>
</dbReference>
<dbReference type="Pfam" id="PF00702">
    <property type="entry name" value="Hydrolase"/>
    <property type="match status" value="1"/>
</dbReference>
<dbReference type="InterPro" id="IPR006439">
    <property type="entry name" value="HAD-SF_hydro_IA"/>
</dbReference>
<dbReference type="GO" id="GO:0008252">
    <property type="term" value="F:nucleotidase activity"/>
    <property type="evidence" value="ECO:0007669"/>
    <property type="project" value="TreeGrafter"/>
</dbReference>
<protein>
    <submittedName>
        <fullName evidence="1">Suppressor of disruption of TFIIS</fullName>
    </submittedName>
</protein>